<dbReference type="PROSITE" id="PS01177">
    <property type="entry name" value="ANAPHYLATOXIN_1"/>
    <property type="match status" value="1"/>
</dbReference>
<dbReference type="EMBL" id="JAFBMS010000091">
    <property type="protein sequence ID" value="KAG9337244.1"/>
    <property type="molecule type" value="Genomic_DNA"/>
</dbReference>
<dbReference type="Pfam" id="PF07677">
    <property type="entry name" value="A2M_recep"/>
    <property type="match status" value="1"/>
</dbReference>
<evidence type="ECO:0000256" key="1">
    <source>
        <dbReference type="ARBA" id="ARBA00004613"/>
    </source>
</evidence>
<organism evidence="9 10">
    <name type="scientific">Albula glossodonta</name>
    <name type="common">roundjaw bonefish</name>
    <dbReference type="NCBI Taxonomy" id="121402"/>
    <lineage>
        <taxon>Eukaryota</taxon>
        <taxon>Metazoa</taxon>
        <taxon>Chordata</taxon>
        <taxon>Craniata</taxon>
        <taxon>Vertebrata</taxon>
        <taxon>Euteleostomi</taxon>
        <taxon>Actinopterygii</taxon>
        <taxon>Neopterygii</taxon>
        <taxon>Teleostei</taxon>
        <taxon>Albuliformes</taxon>
        <taxon>Albulidae</taxon>
        <taxon>Albula</taxon>
    </lineage>
</organism>
<dbReference type="InterPro" id="IPR018081">
    <property type="entry name" value="Anaphylatoxin_comp_syst"/>
</dbReference>
<dbReference type="Pfam" id="PF07703">
    <property type="entry name" value="A2M_BRD"/>
    <property type="match status" value="1"/>
</dbReference>
<dbReference type="InterPro" id="IPR018933">
    <property type="entry name" value="Netrin_module_non-TIMP"/>
</dbReference>
<dbReference type="InterPro" id="IPR047565">
    <property type="entry name" value="Alpha-macroglob_thiol-ester_cl"/>
</dbReference>
<dbReference type="Gene3D" id="1.50.10.20">
    <property type="match status" value="1"/>
</dbReference>
<keyword evidence="4" id="KW-1015">Disulfide bond</keyword>
<dbReference type="FunFam" id="2.60.40.10:FF:000155">
    <property type="entry name" value="complement C3 isoform X1"/>
    <property type="match status" value="1"/>
</dbReference>
<dbReference type="InterPro" id="IPR002890">
    <property type="entry name" value="MG2"/>
</dbReference>
<dbReference type="PANTHER" id="PTHR11412">
    <property type="entry name" value="MACROGLOBULIN / COMPLEMENT"/>
    <property type="match status" value="1"/>
</dbReference>
<proteinExistence type="predicted"/>
<dbReference type="SMART" id="SM00643">
    <property type="entry name" value="C345C"/>
    <property type="match status" value="1"/>
</dbReference>
<accession>A0A8T2NBC2</accession>
<dbReference type="InterPro" id="IPR041425">
    <property type="entry name" value="C3/4/5_MG1"/>
</dbReference>
<dbReference type="Gene3D" id="2.20.130.20">
    <property type="match status" value="1"/>
</dbReference>
<evidence type="ECO:0000259" key="7">
    <source>
        <dbReference type="PROSITE" id="PS01178"/>
    </source>
</evidence>
<dbReference type="InterPro" id="IPR000020">
    <property type="entry name" value="Anaphylatoxin/fibulin"/>
</dbReference>
<dbReference type="InterPro" id="IPR041555">
    <property type="entry name" value="MG3"/>
</dbReference>
<dbReference type="Gene3D" id="2.60.40.690">
    <property type="entry name" value="Alpha-macroglobulin, receptor-binding domain"/>
    <property type="match status" value="1"/>
</dbReference>
<dbReference type="Gene3D" id="1.20.91.20">
    <property type="entry name" value="Anaphylotoxins (complement system)"/>
    <property type="match status" value="1"/>
</dbReference>
<dbReference type="CDD" id="cd02896">
    <property type="entry name" value="complement_C3_C4_C5"/>
    <property type="match status" value="1"/>
</dbReference>
<dbReference type="SUPFAM" id="SSF50242">
    <property type="entry name" value="TIMP-like"/>
    <property type="match status" value="1"/>
</dbReference>
<evidence type="ECO:0000256" key="3">
    <source>
        <dbReference type="ARBA" id="ARBA00022966"/>
    </source>
</evidence>
<dbReference type="Pfam" id="PF01821">
    <property type="entry name" value="ANATO"/>
    <property type="match status" value="1"/>
</dbReference>
<dbReference type="Gene3D" id="2.60.120.1540">
    <property type="match status" value="1"/>
</dbReference>
<dbReference type="FunFam" id="2.60.40.1930:FF:000008">
    <property type="entry name" value="Complement C3"/>
    <property type="match status" value="1"/>
</dbReference>
<dbReference type="SMART" id="SM01359">
    <property type="entry name" value="A2M_N_2"/>
    <property type="match status" value="1"/>
</dbReference>
<comment type="subcellular location">
    <subcellularLocation>
        <location evidence="1">Secreted</location>
    </subcellularLocation>
</comment>
<dbReference type="PROSITE" id="PS01178">
    <property type="entry name" value="ANAPHYLATOXIN_2"/>
    <property type="match status" value="1"/>
</dbReference>
<dbReference type="InterPro" id="IPR011625">
    <property type="entry name" value="A2M_N_BRD"/>
</dbReference>
<dbReference type="InterPro" id="IPR050473">
    <property type="entry name" value="A2M/Complement_sys"/>
</dbReference>
<dbReference type="InterPro" id="IPR040839">
    <property type="entry name" value="MG4"/>
</dbReference>
<dbReference type="FunFam" id="2.60.40.1930:FF:000006">
    <property type="entry name" value="Complement C3"/>
    <property type="match status" value="1"/>
</dbReference>
<evidence type="ECO:0000256" key="6">
    <source>
        <dbReference type="SAM" id="SignalP"/>
    </source>
</evidence>
<dbReference type="Gene3D" id="6.20.50.160">
    <property type="match status" value="1"/>
</dbReference>
<dbReference type="FunFam" id="2.40.50.120:FF:000013">
    <property type="entry name" value="Complement C3"/>
    <property type="match status" value="1"/>
</dbReference>
<evidence type="ECO:0000256" key="4">
    <source>
        <dbReference type="ARBA" id="ARBA00023157"/>
    </source>
</evidence>
<keyword evidence="10" id="KW-1185">Reference proteome</keyword>
<keyword evidence="3" id="KW-0882">Thioester bond</keyword>
<evidence type="ECO:0000313" key="10">
    <source>
        <dbReference type="Proteomes" id="UP000824540"/>
    </source>
</evidence>
<dbReference type="SMART" id="SM01419">
    <property type="entry name" value="Thiol-ester_cl"/>
    <property type="match status" value="1"/>
</dbReference>
<dbReference type="SMART" id="SM00104">
    <property type="entry name" value="ANATO"/>
    <property type="match status" value="1"/>
</dbReference>
<dbReference type="FunFam" id="2.20.130.20:FF:000001">
    <property type="entry name" value="Complement C3"/>
    <property type="match status" value="1"/>
</dbReference>
<dbReference type="Gene3D" id="2.60.40.10">
    <property type="entry name" value="Immunoglobulins"/>
    <property type="match status" value="2"/>
</dbReference>
<evidence type="ECO:0000259" key="8">
    <source>
        <dbReference type="PROSITE" id="PS50189"/>
    </source>
</evidence>
<dbReference type="SUPFAM" id="SSF49410">
    <property type="entry name" value="Alpha-macroglobulin receptor domain"/>
    <property type="match status" value="1"/>
</dbReference>
<dbReference type="SUPFAM" id="SSF48239">
    <property type="entry name" value="Terpenoid cyclases/Protein prenyltransferases"/>
    <property type="match status" value="1"/>
</dbReference>
<evidence type="ECO:0000256" key="5">
    <source>
        <dbReference type="SAM" id="MobiDB-lite"/>
    </source>
</evidence>
<gene>
    <name evidence="9" type="ORF">JZ751_029529</name>
</gene>
<feature type="signal peptide" evidence="6">
    <location>
        <begin position="1"/>
        <end position="21"/>
    </location>
</feature>
<dbReference type="OrthoDB" id="6359008at2759"/>
<dbReference type="InterPro" id="IPR001599">
    <property type="entry name" value="Macroglobln_a2"/>
</dbReference>
<dbReference type="PROSITE" id="PS50189">
    <property type="entry name" value="NTR"/>
    <property type="match status" value="1"/>
</dbReference>
<sequence>MYVDIVWLAALALSLPALYQCSPLYVLTAPNLLRVGSKENVFVEAQEYTGQDLKVEIEVKNFPAKTQQIFSKTVTLNAANKYQALQEILISDDHFPEELKHNQYVYLQAKFPAKQLEKVIMVSFQSGYIFIQTDKSIYTPLDTVLYRVFALNPGLEPISSGVSVEIMTPDGITVQRDLVYPEGGIKSGQYKLPEIVSVGTWKVISRFQSTPQTNFSSDFEVKEYVLPSFEVSLKSEQPFFYVDDKELTVHITARYLYGKEVSGVAFVVFGVIMEDGEKKSFPSSLQRVDVVDGKGKVILKRDHIVKTFQDIKELVKLSLYVSVSVLTGSGSEMVEAEKRGILIVTSPYTIHFEKTPTYFKPGMPFEVAVYVTNPDSTPAEGIDVEVSPGPVSGRTQRNGIGKLTINTQGGATSLPITVKTKAPGLKDHQQAVAHMTAKPYVTQGGSKNYLHIGIHSAELEIGDNLRVNLNMGNSPNVQEQIKHFTYLIMSKGQLIHVDRYERLKGQSLVTLSLPVTKEMVPSFRFLAYYHVGNEVVSDSVWVDVKDTCMGTLEVTTTRPRDVYEPRKPFSLSITGDPGAKVGLVAVDKGVYILNNKNRLTQTKIWDIIEKHDIGCSPGSGANNMDVFYDAGLAFESNAGATKQRSDPNCPPRPRARRRRSLTLMDLKSSLATNYTGLAKQCCTDGMRQSPLEYTCERRAQYIVDGPECMKAFLYCCTEVEKKTDEAKSETMLLARSEDDDFYLSDADIVSRSQFPHSWLWEDLTLPACPPGRKDCKPTTYTKNSFLKDSITSWEITAISLSKTHGICVADAYEMKVMKDFFIDLKLPYSAVRNEQVEIKAVLYNYLDYEIKVRVELMETEQVCSAASKKRKYRMPEVWMDPMTSRAVPIVIIPMALGLHSIEVKAAVYDSSQSDGVKKDLLVVAEGVQTKKEITTVVLDPQQHGGVQTQKINAVKLTSQVPGSPAQTHISVTGELLSQTIVAVISGQPLGSLIHQPKGCGEQNMITMTGPVITTHYLDRTNQWEKVGLHRRTEAIKFITMGYTQQLAYRKPDGPYSVWTNKPASTWLTAYVAKVFGLAYDLITIEEDVLCSALKWLVLNSQQPDGIFKEYGTVIHGEMVGNVRGKDSDASMTAFVLIAMQESRRVCVERVNSLADSMTKATEFLVRRIKTVTNPYAAAMTAYALANEGKHQLDILKRFSSGGTHWPVPGSEYFTLEATGYALMALVKAEKFDEAGKVVQWLTQKRFYGGGYGSTQATIIVFQAIAMYMTDVTDVKDTELQVSLEVAGRARPIKWTFVKDNAFLSRSDKIRIDQDLNVTAKGTGKGTLSVLTLYNALPKEKKEDCKSFELKVKIEKEPKVSHPDADETYKLTAEMMYLSPDRDATMSILDVTMLTGFIADKGDLNKLTSGRDRYVQKIETDKQLSEKGSIIFYLDKVSHKLSEKVVFRIHRVNKVGLLQPAAVTVYEYYSMENCSYQRKAVDEDLDRVTVACGPGMDYVYKAKVVDANLEHSIDHFTVLIEDVIKEGTDSGVKGKQRTFVAHPYCREALDLKQGKSYLVMGQSDDLIKGEDGLLYMLGGGTWIEYWPTEVECQQPEFRDTCIHIVEATTDLVTFGCPN</sequence>
<dbReference type="InterPro" id="IPR009048">
    <property type="entry name" value="A-macroglobulin_rcpt-bd"/>
</dbReference>
<evidence type="ECO:0000313" key="9">
    <source>
        <dbReference type="EMBL" id="KAG9337244.1"/>
    </source>
</evidence>
<dbReference type="InterPro" id="IPR008993">
    <property type="entry name" value="TIMP-like_OB-fold"/>
</dbReference>
<dbReference type="Pfam" id="PF00207">
    <property type="entry name" value="A2M"/>
    <property type="match status" value="1"/>
</dbReference>
<dbReference type="FunFam" id="2.60.40.1940:FF:000001">
    <property type="entry name" value="Complement component C3"/>
    <property type="match status" value="1"/>
</dbReference>
<evidence type="ECO:0008006" key="11">
    <source>
        <dbReference type="Google" id="ProtNLM"/>
    </source>
</evidence>
<comment type="caution">
    <text evidence="9">The sequence shown here is derived from an EMBL/GenBank/DDBJ whole genome shotgun (WGS) entry which is preliminary data.</text>
</comment>
<dbReference type="Pfam" id="PF01759">
    <property type="entry name" value="NTR"/>
    <property type="match status" value="1"/>
</dbReference>
<dbReference type="InterPro" id="IPR036595">
    <property type="entry name" value="A-macroglobulin_rcpt-bd_sf"/>
</dbReference>
<feature type="domain" description="Anaphylatoxin-like" evidence="7">
    <location>
        <begin position="681"/>
        <end position="716"/>
    </location>
</feature>
<dbReference type="Pfam" id="PF17790">
    <property type="entry name" value="MG1"/>
    <property type="match status" value="1"/>
</dbReference>
<keyword evidence="6" id="KW-0732">Signal</keyword>
<feature type="domain" description="NTR" evidence="8">
    <location>
        <begin position="1473"/>
        <end position="1615"/>
    </location>
</feature>
<feature type="chain" id="PRO_5035904767" description="Complement C3" evidence="6">
    <location>
        <begin position="22"/>
        <end position="1617"/>
    </location>
</feature>
<keyword evidence="2" id="KW-0964">Secreted</keyword>
<dbReference type="InterPro" id="IPR011626">
    <property type="entry name" value="Alpha-macroglobulin_TED"/>
</dbReference>
<dbReference type="Gene3D" id="2.60.40.1930">
    <property type="match status" value="3"/>
</dbReference>
<dbReference type="PANTHER" id="PTHR11412:SF81">
    <property type="entry name" value="COMPLEMENT C3"/>
    <property type="match status" value="1"/>
</dbReference>
<dbReference type="GO" id="GO:0004866">
    <property type="term" value="F:endopeptidase inhibitor activity"/>
    <property type="evidence" value="ECO:0007669"/>
    <property type="project" value="InterPro"/>
</dbReference>
<evidence type="ECO:0000256" key="2">
    <source>
        <dbReference type="ARBA" id="ARBA00022525"/>
    </source>
</evidence>
<dbReference type="Pfam" id="PF21308">
    <property type="entry name" value="C3_CUB2"/>
    <property type="match status" value="1"/>
</dbReference>
<dbReference type="Pfam" id="PF07678">
    <property type="entry name" value="TED_complement"/>
    <property type="match status" value="1"/>
</dbReference>
<dbReference type="InterPro" id="IPR001134">
    <property type="entry name" value="Netrin_domain"/>
</dbReference>
<dbReference type="InterPro" id="IPR019742">
    <property type="entry name" value="MacrogloblnA2_CS"/>
</dbReference>
<dbReference type="Gene3D" id="2.40.50.120">
    <property type="match status" value="1"/>
</dbReference>
<dbReference type="InterPro" id="IPR008930">
    <property type="entry name" value="Terpenoid_cyclase/PrenylTrfase"/>
</dbReference>
<dbReference type="InterPro" id="IPR048848">
    <property type="entry name" value="C3_CUB2"/>
</dbReference>
<dbReference type="GO" id="GO:0005615">
    <property type="term" value="C:extracellular space"/>
    <property type="evidence" value="ECO:0007669"/>
    <property type="project" value="InterPro"/>
</dbReference>
<reference evidence="9" key="1">
    <citation type="thesis" date="2021" institute="BYU ScholarsArchive" country="Provo, UT, USA">
        <title>Applications of and Algorithms for Genome Assembly and Genomic Analyses with an Emphasis on Marine Teleosts.</title>
        <authorList>
            <person name="Pickett B.D."/>
        </authorList>
    </citation>
    <scope>NUCLEOTIDE SEQUENCE</scope>
    <source>
        <strain evidence="9">HI-2016</strain>
    </source>
</reference>
<dbReference type="SUPFAM" id="SSF47686">
    <property type="entry name" value="Anaphylotoxins (complement system)"/>
    <property type="match status" value="1"/>
</dbReference>
<dbReference type="Gene3D" id="2.60.40.1940">
    <property type="match status" value="1"/>
</dbReference>
<dbReference type="Pfam" id="PF17789">
    <property type="entry name" value="MG4"/>
    <property type="match status" value="1"/>
</dbReference>
<dbReference type="Proteomes" id="UP000824540">
    <property type="component" value="Unassembled WGS sequence"/>
</dbReference>
<dbReference type="Pfam" id="PF01835">
    <property type="entry name" value="MG2"/>
    <property type="match status" value="1"/>
</dbReference>
<dbReference type="SMART" id="SM01360">
    <property type="entry name" value="A2M"/>
    <property type="match status" value="1"/>
</dbReference>
<dbReference type="Pfam" id="PF17791">
    <property type="entry name" value="MG3"/>
    <property type="match status" value="1"/>
</dbReference>
<feature type="region of interest" description="Disordered" evidence="5">
    <location>
        <begin position="638"/>
        <end position="657"/>
    </location>
</feature>
<dbReference type="InterPro" id="IPR013783">
    <property type="entry name" value="Ig-like_fold"/>
</dbReference>
<name>A0A8T2NBC2_9TELE</name>
<dbReference type="CDD" id="cd00017">
    <property type="entry name" value="ANATO"/>
    <property type="match status" value="1"/>
</dbReference>
<dbReference type="PROSITE" id="PS00477">
    <property type="entry name" value="ALPHA_2_MACROGLOBULIN"/>
    <property type="match status" value="1"/>
</dbReference>
<protein>
    <recommendedName>
        <fullName evidence="11">Complement C3</fullName>
    </recommendedName>
</protein>
<dbReference type="SMART" id="SM01361">
    <property type="entry name" value="A2M_recep"/>
    <property type="match status" value="1"/>
</dbReference>